<proteinExistence type="predicted"/>
<organism evidence="2 3">
    <name type="scientific">Nonomuraea deserti</name>
    <dbReference type="NCBI Taxonomy" id="1848322"/>
    <lineage>
        <taxon>Bacteria</taxon>
        <taxon>Bacillati</taxon>
        <taxon>Actinomycetota</taxon>
        <taxon>Actinomycetes</taxon>
        <taxon>Streptosporangiales</taxon>
        <taxon>Streptosporangiaceae</taxon>
        <taxon>Nonomuraea</taxon>
    </lineage>
</organism>
<comment type="caution">
    <text evidence="2">The sequence shown here is derived from an EMBL/GenBank/DDBJ whole genome shotgun (WGS) entry which is preliminary data.</text>
</comment>
<dbReference type="Proteomes" id="UP000295258">
    <property type="component" value="Unassembled WGS sequence"/>
</dbReference>
<evidence type="ECO:0008006" key="4">
    <source>
        <dbReference type="Google" id="ProtNLM"/>
    </source>
</evidence>
<reference evidence="2 3" key="1">
    <citation type="submission" date="2019-03" db="EMBL/GenBank/DDBJ databases">
        <title>Draft genome sequences of novel Actinobacteria.</title>
        <authorList>
            <person name="Sahin N."/>
            <person name="Ay H."/>
            <person name="Saygin H."/>
        </authorList>
    </citation>
    <scope>NUCLEOTIDE SEQUENCE [LARGE SCALE GENOMIC DNA]</scope>
    <source>
        <strain evidence="2 3">KC310</strain>
    </source>
</reference>
<dbReference type="Gene3D" id="1.10.4030.10">
    <property type="entry name" value="Porin chaperone SurA, peptide-binding domain"/>
    <property type="match status" value="1"/>
</dbReference>
<accession>A0A4R4VJ07</accession>
<dbReference type="PROSITE" id="PS51257">
    <property type="entry name" value="PROKAR_LIPOPROTEIN"/>
    <property type="match status" value="1"/>
</dbReference>
<feature type="signal peptide" evidence="1">
    <location>
        <begin position="1"/>
        <end position="26"/>
    </location>
</feature>
<dbReference type="EMBL" id="SMKO01000067">
    <property type="protein sequence ID" value="TDD02224.1"/>
    <property type="molecule type" value="Genomic_DNA"/>
</dbReference>
<name>A0A4R4VJ07_9ACTN</name>
<sequence>MKSIRVAVAAAAAGIALTACSSPMQAGAAAVVGNERISASRLNDETRAYSAALRNAKLPPQLQAALAGRSLEEVLEQESGASTSRRVLRRMVEVSAYNQLIARHNVQVSQAEIDKIIQSPLGPDGTQYPSAELQLLLSEATVAPANAREYGRALAGLIKLRQQFGGQDGEERFKKELNTVKVAYSPRFDTLNPRFGKVTEQQPQQQG</sequence>
<feature type="chain" id="PRO_5039544396" description="Peptidyl-prolyl cis-trans isomerase SurA" evidence="1">
    <location>
        <begin position="27"/>
        <end position="207"/>
    </location>
</feature>
<evidence type="ECO:0000256" key="1">
    <source>
        <dbReference type="SAM" id="SignalP"/>
    </source>
</evidence>
<evidence type="ECO:0000313" key="3">
    <source>
        <dbReference type="Proteomes" id="UP000295258"/>
    </source>
</evidence>
<evidence type="ECO:0000313" key="2">
    <source>
        <dbReference type="EMBL" id="TDD02224.1"/>
    </source>
</evidence>
<dbReference type="InterPro" id="IPR027304">
    <property type="entry name" value="Trigger_fact/SurA_dom_sf"/>
</dbReference>
<dbReference type="AlphaFoldDB" id="A0A4R4VJ07"/>
<dbReference type="SUPFAM" id="SSF109998">
    <property type="entry name" value="Triger factor/SurA peptide-binding domain-like"/>
    <property type="match status" value="1"/>
</dbReference>
<gene>
    <name evidence="2" type="ORF">E1292_24095</name>
</gene>
<keyword evidence="3" id="KW-1185">Reference proteome</keyword>
<keyword evidence="1" id="KW-0732">Signal</keyword>
<dbReference type="RefSeq" id="WP_132597480.1">
    <property type="nucleotide sequence ID" value="NZ_SMKO01000067.1"/>
</dbReference>
<protein>
    <recommendedName>
        <fullName evidence="4">Peptidyl-prolyl cis-trans isomerase SurA</fullName>
    </recommendedName>
</protein>